<reference evidence="2" key="2">
    <citation type="submission" date="2020-09" db="EMBL/GenBank/DDBJ databases">
        <authorList>
            <person name="Sun Q."/>
            <person name="Ohkuma M."/>
        </authorList>
    </citation>
    <scope>NUCLEOTIDE SEQUENCE</scope>
    <source>
        <strain evidence="2">JCM 1480</strain>
    </source>
</reference>
<dbReference type="EMBL" id="BMOI01000019">
    <property type="protein sequence ID" value="GGL12277.1"/>
    <property type="molecule type" value="Genomic_DNA"/>
</dbReference>
<dbReference type="SUPFAM" id="SSF51679">
    <property type="entry name" value="Bacterial luciferase-like"/>
    <property type="match status" value="1"/>
</dbReference>
<evidence type="ECO:0000313" key="4">
    <source>
        <dbReference type="Proteomes" id="UP000648535"/>
    </source>
</evidence>
<evidence type="ECO:0000259" key="1">
    <source>
        <dbReference type="Pfam" id="PF00296"/>
    </source>
</evidence>
<keyword evidence="2" id="KW-0560">Oxidoreductase</keyword>
<reference evidence="3 5" key="3">
    <citation type="submission" date="2021-01" db="EMBL/GenBank/DDBJ databases">
        <title>Sequencing the genomes of 1000 actinobacteria strains.</title>
        <authorList>
            <person name="Klenk H.-P."/>
        </authorList>
    </citation>
    <scope>NUCLEOTIDE SEQUENCE [LARGE SCALE GENOMIC DNA]</scope>
    <source>
        <strain evidence="3 5">DSM 20542</strain>
    </source>
</reference>
<evidence type="ECO:0000313" key="3">
    <source>
        <dbReference type="EMBL" id="MBM7802790.1"/>
    </source>
</evidence>
<evidence type="ECO:0000313" key="2">
    <source>
        <dbReference type="EMBL" id="GGL12277.1"/>
    </source>
</evidence>
<comment type="caution">
    <text evidence="2">The sequence shown here is derived from an EMBL/GenBank/DDBJ whole genome shotgun (WGS) entry which is preliminary data.</text>
</comment>
<dbReference type="Proteomes" id="UP000648535">
    <property type="component" value="Unassembled WGS sequence"/>
</dbReference>
<name>A0A8H9GCG4_9MICO</name>
<accession>A0A8H9GCG4</accession>
<dbReference type="PANTHER" id="PTHR30137">
    <property type="entry name" value="LUCIFERASE-LIKE MONOOXYGENASE"/>
    <property type="match status" value="1"/>
</dbReference>
<proteinExistence type="predicted"/>
<evidence type="ECO:0000313" key="5">
    <source>
        <dbReference type="Proteomes" id="UP000746584"/>
    </source>
</evidence>
<dbReference type="GO" id="GO:0016705">
    <property type="term" value="F:oxidoreductase activity, acting on paired donors, with incorporation or reduction of molecular oxygen"/>
    <property type="evidence" value="ECO:0007669"/>
    <property type="project" value="InterPro"/>
</dbReference>
<keyword evidence="5" id="KW-1185">Reference proteome</keyword>
<dbReference type="InterPro" id="IPR011251">
    <property type="entry name" value="Luciferase-like_dom"/>
</dbReference>
<organism evidence="2 4">
    <name type="scientific">Curtobacterium luteum</name>
    <dbReference type="NCBI Taxonomy" id="33881"/>
    <lineage>
        <taxon>Bacteria</taxon>
        <taxon>Bacillati</taxon>
        <taxon>Actinomycetota</taxon>
        <taxon>Actinomycetes</taxon>
        <taxon>Micrococcales</taxon>
        <taxon>Microbacteriaceae</taxon>
        <taxon>Curtobacterium</taxon>
    </lineage>
</organism>
<dbReference type="Gene3D" id="3.20.20.30">
    <property type="entry name" value="Luciferase-like domain"/>
    <property type="match status" value="1"/>
</dbReference>
<dbReference type="Proteomes" id="UP000746584">
    <property type="component" value="Unassembled WGS sequence"/>
</dbReference>
<feature type="domain" description="Luciferase-like" evidence="1">
    <location>
        <begin position="7"/>
        <end position="275"/>
    </location>
</feature>
<dbReference type="RefSeq" id="WP_175328664.1">
    <property type="nucleotide sequence ID" value="NZ_BMOI01000019.1"/>
</dbReference>
<dbReference type="EMBL" id="JAFBCG010000001">
    <property type="protein sequence ID" value="MBM7802790.1"/>
    <property type="molecule type" value="Genomic_DNA"/>
</dbReference>
<dbReference type="GO" id="GO:0005829">
    <property type="term" value="C:cytosol"/>
    <property type="evidence" value="ECO:0007669"/>
    <property type="project" value="TreeGrafter"/>
</dbReference>
<dbReference type="AlphaFoldDB" id="A0A8H9GCG4"/>
<dbReference type="Pfam" id="PF00296">
    <property type="entry name" value="Bac_luciferase"/>
    <property type="match status" value="1"/>
</dbReference>
<dbReference type="InterPro" id="IPR050766">
    <property type="entry name" value="Bact_Lucif_Oxidored"/>
</dbReference>
<dbReference type="PANTHER" id="PTHR30137:SF15">
    <property type="entry name" value="BLL6902 PROTEIN"/>
    <property type="match status" value="1"/>
</dbReference>
<gene>
    <name evidence="2" type="ORF">GCM10009769_32820</name>
    <name evidence="3" type="ORF">JOE58_002041</name>
</gene>
<protein>
    <submittedName>
        <fullName evidence="2">Alkane monooxygenase</fullName>
    </submittedName>
    <submittedName>
        <fullName evidence="3">Alkanesulfonate monooxygenase SsuD/methylene tetrahydromethanopterin reductase-like flavin-dependent oxidoreductase (Luciferase family)</fullName>
    </submittedName>
</protein>
<reference evidence="2" key="1">
    <citation type="journal article" date="2014" name="Int. J. Syst. Evol. Microbiol.">
        <title>Complete genome sequence of Corynebacterium casei LMG S-19264T (=DSM 44701T), isolated from a smear-ripened cheese.</title>
        <authorList>
            <consortium name="US DOE Joint Genome Institute (JGI-PGF)"/>
            <person name="Walter F."/>
            <person name="Albersmeier A."/>
            <person name="Kalinowski J."/>
            <person name="Ruckert C."/>
        </authorList>
    </citation>
    <scope>NUCLEOTIDE SEQUENCE</scope>
    <source>
        <strain evidence="2">JCM 1480</strain>
    </source>
</reference>
<dbReference type="GO" id="GO:0004497">
    <property type="term" value="F:monooxygenase activity"/>
    <property type="evidence" value="ECO:0007669"/>
    <property type="project" value="UniProtKB-KW"/>
</dbReference>
<sequence length="343" mass="36181">MRELGFLSFVPNHGVTAGAAGALEDGLRLFAAAESFGYGTGWVRGRHFEPFLTSPMTFFAAAAQRTSTIGFGTAVLGMRYEDPVRLAEDASTVDLLSGGRVQLGISTGIAGYGPILDPVFGAVDRSFRDEAETRAARLLEVLQGEPLGTAGKGYESIPAGADLALQPLSPGLRDRVWWGGGSLGTAVRTAEKGLLLHCSTLNTEDTGAPFAEAQADQITAYRERFAELQAAGQHTGRTPKVAVGRIVVPLLDDHDRAVHEEFLTGYASGMDDEGRPHSGPPFRFSKVLSGSVAEIIDALLADPAVASTDELVITLPANGDAASHERILRIVAEEIAPALRTAD</sequence>
<dbReference type="InterPro" id="IPR036661">
    <property type="entry name" value="Luciferase-like_sf"/>
</dbReference>
<keyword evidence="2" id="KW-0503">Monooxygenase</keyword>